<protein>
    <recommendedName>
        <fullName evidence="4">Surface layer protein A domain-containing protein</fullName>
    </recommendedName>
</protein>
<dbReference type="EMBL" id="DXCM01000072">
    <property type="protein sequence ID" value="HIY93182.1"/>
    <property type="molecule type" value="Genomic_DNA"/>
</dbReference>
<dbReference type="Proteomes" id="UP000824013">
    <property type="component" value="Unassembled WGS sequence"/>
</dbReference>
<evidence type="ECO:0000313" key="2">
    <source>
        <dbReference type="EMBL" id="HIY93182.1"/>
    </source>
</evidence>
<evidence type="ECO:0000313" key="3">
    <source>
        <dbReference type="Proteomes" id="UP000824013"/>
    </source>
</evidence>
<gene>
    <name evidence="2" type="ORF">H9820_09625</name>
</gene>
<comment type="caution">
    <text evidence="2">The sequence shown here is derived from an EMBL/GenBank/DDBJ whole genome shotgun (WGS) entry which is preliminary data.</text>
</comment>
<name>A0A9D2CP68_9LACO</name>
<keyword evidence="1" id="KW-0732">Signal</keyword>
<sequence length="166" mass="19266">MMKRRNLLLGLCLLLVGIFSFSNPTEVKAVSFVHTFKKTTLVSRSDQNDDFTYDFSRIKKRKLKAKTDWLTDKIGKNSGNDHYYRVATNEWVSTDDVALINKGINRPITISTGHNIWKFNHKTYEFTYTGRRLAAGTWASDERIQLPRGISYCKVGPNEWIQNIHY</sequence>
<evidence type="ECO:0008006" key="4">
    <source>
        <dbReference type="Google" id="ProtNLM"/>
    </source>
</evidence>
<evidence type="ECO:0000256" key="1">
    <source>
        <dbReference type="SAM" id="SignalP"/>
    </source>
</evidence>
<proteinExistence type="predicted"/>
<reference evidence="2" key="2">
    <citation type="submission" date="2021-04" db="EMBL/GenBank/DDBJ databases">
        <authorList>
            <person name="Gilroy R."/>
        </authorList>
    </citation>
    <scope>NUCLEOTIDE SEQUENCE</scope>
    <source>
        <strain evidence="2">3204</strain>
    </source>
</reference>
<organism evidence="2 3">
    <name type="scientific">Candidatus Companilactobacillus pullicola</name>
    <dbReference type="NCBI Taxonomy" id="2838523"/>
    <lineage>
        <taxon>Bacteria</taxon>
        <taxon>Bacillati</taxon>
        <taxon>Bacillota</taxon>
        <taxon>Bacilli</taxon>
        <taxon>Lactobacillales</taxon>
        <taxon>Lactobacillaceae</taxon>
        <taxon>Companilactobacillus</taxon>
    </lineage>
</organism>
<reference evidence="2" key="1">
    <citation type="journal article" date="2021" name="PeerJ">
        <title>Extensive microbial diversity within the chicken gut microbiome revealed by metagenomics and culture.</title>
        <authorList>
            <person name="Gilroy R."/>
            <person name="Ravi A."/>
            <person name="Getino M."/>
            <person name="Pursley I."/>
            <person name="Horton D.L."/>
            <person name="Alikhan N.F."/>
            <person name="Baker D."/>
            <person name="Gharbi K."/>
            <person name="Hall N."/>
            <person name="Watson M."/>
            <person name="Adriaenssens E.M."/>
            <person name="Foster-Nyarko E."/>
            <person name="Jarju S."/>
            <person name="Secka A."/>
            <person name="Antonio M."/>
            <person name="Oren A."/>
            <person name="Chaudhuri R.R."/>
            <person name="La Ragione R."/>
            <person name="Hildebrand F."/>
            <person name="Pallen M.J."/>
        </authorList>
    </citation>
    <scope>NUCLEOTIDE SEQUENCE</scope>
    <source>
        <strain evidence="2">3204</strain>
    </source>
</reference>
<accession>A0A9D2CP68</accession>
<dbReference type="AlphaFoldDB" id="A0A9D2CP68"/>
<feature type="signal peptide" evidence="1">
    <location>
        <begin position="1"/>
        <end position="22"/>
    </location>
</feature>
<feature type="chain" id="PRO_5038381754" description="Surface layer protein A domain-containing protein" evidence="1">
    <location>
        <begin position="23"/>
        <end position="166"/>
    </location>
</feature>